<keyword evidence="1" id="KW-0812">Transmembrane</keyword>
<feature type="transmembrane region" description="Helical" evidence="1">
    <location>
        <begin position="109"/>
        <end position="127"/>
    </location>
</feature>
<dbReference type="GeneTree" id="ENSGT01110000268325"/>
<dbReference type="InParanoid" id="A0A3Q3GRA5"/>
<dbReference type="Ensembl" id="ENSLBET00000038269.1">
    <property type="protein sequence ID" value="ENSLBEP00000036737.1"/>
    <property type="gene ID" value="ENSLBEG00000027467.1"/>
</dbReference>
<keyword evidence="1" id="KW-0472">Membrane</keyword>
<dbReference type="Proteomes" id="UP000261660">
    <property type="component" value="Unplaced"/>
</dbReference>
<organism evidence="2 3">
    <name type="scientific">Labrus bergylta</name>
    <name type="common">ballan wrasse</name>
    <dbReference type="NCBI Taxonomy" id="56723"/>
    <lineage>
        <taxon>Eukaryota</taxon>
        <taxon>Metazoa</taxon>
        <taxon>Chordata</taxon>
        <taxon>Craniata</taxon>
        <taxon>Vertebrata</taxon>
        <taxon>Euteleostomi</taxon>
        <taxon>Actinopterygii</taxon>
        <taxon>Neopterygii</taxon>
        <taxon>Teleostei</taxon>
        <taxon>Neoteleostei</taxon>
        <taxon>Acanthomorphata</taxon>
        <taxon>Eupercaria</taxon>
        <taxon>Labriformes</taxon>
        <taxon>Labridae</taxon>
        <taxon>Labrus</taxon>
    </lineage>
</organism>
<proteinExistence type="predicted"/>
<evidence type="ECO:0000313" key="3">
    <source>
        <dbReference type="Proteomes" id="UP000261660"/>
    </source>
</evidence>
<reference evidence="2" key="1">
    <citation type="submission" date="2025-08" db="UniProtKB">
        <authorList>
            <consortium name="Ensembl"/>
        </authorList>
    </citation>
    <scope>IDENTIFICATION</scope>
</reference>
<keyword evidence="3" id="KW-1185">Reference proteome</keyword>
<protein>
    <submittedName>
        <fullName evidence="2">Uncharacterized protein</fullName>
    </submittedName>
</protein>
<evidence type="ECO:0000256" key="1">
    <source>
        <dbReference type="SAM" id="Phobius"/>
    </source>
</evidence>
<sequence>KRKQQYTTLTWPAERAEFLPRGAPPEAMPVVLWNKTDLATSNVGRGRLLRGGKVWVAERVRQADQGNYTIRDDKGKALSRSTLTVRGEFVSSKIKCPPKPLVKPARDTLRSLLICYIISYIILISTLNHHL</sequence>
<keyword evidence="1" id="KW-1133">Transmembrane helix</keyword>
<name>A0A3Q3GRA5_9LABR</name>
<dbReference type="AlphaFoldDB" id="A0A3Q3GRA5"/>
<evidence type="ECO:0000313" key="2">
    <source>
        <dbReference type="Ensembl" id="ENSLBEP00000036737.1"/>
    </source>
</evidence>
<accession>A0A3Q3GRA5</accession>
<reference evidence="2" key="2">
    <citation type="submission" date="2025-09" db="UniProtKB">
        <authorList>
            <consortium name="Ensembl"/>
        </authorList>
    </citation>
    <scope>IDENTIFICATION</scope>
</reference>